<gene>
    <name evidence="4" type="ORF">F441_06506</name>
</gene>
<dbReference type="Pfam" id="PF13359">
    <property type="entry name" value="DDE_Tnp_4"/>
    <property type="match status" value="1"/>
</dbReference>
<evidence type="ECO:0000256" key="2">
    <source>
        <dbReference type="ARBA" id="ARBA00022723"/>
    </source>
</evidence>
<evidence type="ECO:0000256" key="1">
    <source>
        <dbReference type="ARBA" id="ARBA00001968"/>
    </source>
</evidence>
<dbReference type="InterPro" id="IPR027806">
    <property type="entry name" value="HARBI1_dom"/>
</dbReference>
<accession>W2X9S4</accession>
<protein>
    <recommendedName>
        <fullName evidence="3">DDE Tnp4 domain-containing protein</fullName>
    </recommendedName>
</protein>
<dbReference type="GO" id="GO:0046872">
    <property type="term" value="F:metal ion binding"/>
    <property type="evidence" value="ECO:0007669"/>
    <property type="project" value="UniProtKB-KW"/>
</dbReference>
<proteinExistence type="predicted"/>
<dbReference type="Proteomes" id="UP000018958">
    <property type="component" value="Unassembled WGS sequence"/>
</dbReference>
<comment type="cofactor">
    <cofactor evidence="1">
        <name>a divalent metal cation</name>
        <dbReference type="ChEBI" id="CHEBI:60240"/>
    </cofactor>
</comment>
<reference evidence="4 5" key="1">
    <citation type="submission" date="2013-11" db="EMBL/GenBank/DDBJ databases">
        <title>The Genome Sequence of Phytophthora parasitica CJ01A1.</title>
        <authorList>
            <consortium name="The Broad Institute Genomics Platform"/>
            <person name="Russ C."/>
            <person name="Tyler B."/>
            <person name="Panabieres F."/>
            <person name="Shan W."/>
            <person name="Tripathy S."/>
            <person name="Grunwald N."/>
            <person name="Machado M."/>
            <person name="Johnson C.S."/>
            <person name="Walker B."/>
            <person name="Young S.K."/>
            <person name="Zeng Q."/>
            <person name="Gargeya S."/>
            <person name="Fitzgerald M."/>
            <person name="Haas B."/>
            <person name="Abouelleil A."/>
            <person name="Allen A.W."/>
            <person name="Alvarado L."/>
            <person name="Arachchi H.M."/>
            <person name="Berlin A.M."/>
            <person name="Chapman S.B."/>
            <person name="Gainer-Dewar J."/>
            <person name="Goldberg J."/>
            <person name="Griggs A."/>
            <person name="Gujja S."/>
            <person name="Hansen M."/>
            <person name="Howarth C."/>
            <person name="Imamovic A."/>
            <person name="Ireland A."/>
            <person name="Larimer J."/>
            <person name="McCowan C."/>
            <person name="Murphy C."/>
            <person name="Pearson M."/>
            <person name="Poon T.W."/>
            <person name="Priest M."/>
            <person name="Roberts A."/>
            <person name="Saif S."/>
            <person name="Shea T."/>
            <person name="Sisk P."/>
            <person name="Sykes S."/>
            <person name="Wortman J."/>
            <person name="Nusbaum C."/>
            <person name="Birren B."/>
        </authorList>
    </citation>
    <scope>NUCLEOTIDE SEQUENCE [LARGE SCALE GENOMIC DNA]</scope>
    <source>
        <strain evidence="4 5">CJ01A1</strain>
    </source>
</reference>
<dbReference type="EMBL" id="ANIX01001320">
    <property type="protein sequence ID" value="ETP19476.1"/>
    <property type="molecule type" value="Genomic_DNA"/>
</dbReference>
<feature type="domain" description="DDE Tnp4" evidence="3">
    <location>
        <begin position="242"/>
        <end position="398"/>
    </location>
</feature>
<dbReference type="AlphaFoldDB" id="W2X9S4"/>
<evidence type="ECO:0000259" key="3">
    <source>
        <dbReference type="Pfam" id="PF13359"/>
    </source>
</evidence>
<comment type="caution">
    <text evidence="4">The sequence shown here is derived from an EMBL/GenBank/DDBJ whole genome shotgun (WGS) entry which is preliminary data.</text>
</comment>
<evidence type="ECO:0000313" key="4">
    <source>
        <dbReference type="EMBL" id="ETP19476.1"/>
    </source>
</evidence>
<sequence>MELPQAGYGDQLSGERVQLNNEVRPTDQDTFHGLPARLVLDPQLEEEHRELLHGRRQQEGAGLRDLTEMEDRYDCSYGWTMIFQCIMTSWMIIPARAHIKRYLATSKHSFETCALAIQLRGIEKETLRSCIPDIRFDINGMSERDCIDRFRFGKTHLAILLWKFQLPTFFSTEEGYRTSGIEGLCVVLERLSSTFYYVCEHIARRCAPLRDGDWTGISSRLDEYTSAVRVNRGELRNVWGFIDGTIRRIGKPLGNAEQHALYSGHKRCHGIKFQSVTTPDGIISHLFGPAEGRLHDLTLLDASGLEETIQNNQRFDGYLLYGDPAYGHTDVFASPFDRVGATREESVVNASMSRVRITVEWGFGQVINEWALLDFKRKMNIGSVPVGMLYEVAVCLTNCLTISRGQNVISSYFDVAPPSFDEYFASIC</sequence>
<name>W2X9S4_PHYNI</name>
<keyword evidence="2" id="KW-0479">Metal-binding</keyword>
<evidence type="ECO:0000313" key="5">
    <source>
        <dbReference type="Proteomes" id="UP000018958"/>
    </source>
</evidence>
<organism evidence="4 5">
    <name type="scientific">Phytophthora nicotianae CJ01A1</name>
    <dbReference type="NCBI Taxonomy" id="1317063"/>
    <lineage>
        <taxon>Eukaryota</taxon>
        <taxon>Sar</taxon>
        <taxon>Stramenopiles</taxon>
        <taxon>Oomycota</taxon>
        <taxon>Peronosporomycetes</taxon>
        <taxon>Peronosporales</taxon>
        <taxon>Peronosporaceae</taxon>
        <taxon>Phytophthora</taxon>
    </lineage>
</organism>